<gene>
    <name evidence="3" type="ORF">DICVIV_00532</name>
</gene>
<evidence type="ECO:0000256" key="1">
    <source>
        <dbReference type="SAM" id="MobiDB-lite"/>
    </source>
</evidence>
<reference evidence="4" key="2">
    <citation type="journal article" date="2016" name="Sci. Rep.">
        <title>Dictyocaulus viviparus genome, variome and transcriptome elucidate lungworm biology and support future intervention.</title>
        <authorList>
            <person name="McNulty S.N."/>
            <person name="Strube C."/>
            <person name="Rosa B.A."/>
            <person name="Martin J.C."/>
            <person name="Tyagi R."/>
            <person name="Choi Y.J."/>
            <person name="Wang Q."/>
            <person name="Hallsworth Pepin K."/>
            <person name="Zhang X."/>
            <person name="Ozersky P."/>
            <person name="Wilson R.K."/>
            <person name="Sternberg P.W."/>
            <person name="Gasser R.B."/>
            <person name="Mitreva M."/>
        </authorList>
    </citation>
    <scope>NUCLEOTIDE SEQUENCE [LARGE SCALE GENOMIC DNA]</scope>
    <source>
        <strain evidence="4">HannoverDv2000</strain>
    </source>
</reference>
<keyword evidence="2" id="KW-1133">Transmembrane helix</keyword>
<dbReference type="AlphaFoldDB" id="A0A0D8YF15"/>
<feature type="transmembrane region" description="Helical" evidence="2">
    <location>
        <begin position="460"/>
        <end position="482"/>
    </location>
</feature>
<feature type="compositionally biased region" description="Basic residues" evidence="1">
    <location>
        <begin position="165"/>
        <end position="179"/>
    </location>
</feature>
<dbReference type="OrthoDB" id="5859334at2759"/>
<name>A0A0D8YF15_DICVI</name>
<feature type="compositionally biased region" description="Basic residues" evidence="1">
    <location>
        <begin position="138"/>
        <end position="152"/>
    </location>
</feature>
<proteinExistence type="predicted"/>
<organism evidence="3 4">
    <name type="scientific">Dictyocaulus viviparus</name>
    <name type="common">Bovine lungworm</name>
    <dbReference type="NCBI Taxonomy" id="29172"/>
    <lineage>
        <taxon>Eukaryota</taxon>
        <taxon>Metazoa</taxon>
        <taxon>Ecdysozoa</taxon>
        <taxon>Nematoda</taxon>
        <taxon>Chromadorea</taxon>
        <taxon>Rhabditida</taxon>
        <taxon>Rhabditina</taxon>
        <taxon>Rhabditomorpha</taxon>
        <taxon>Strongyloidea</taxon>
        <taxon>Metastrongylidae</taxon>
        <taxon>Dictyocaulus</taxon>
    </lineage>
</organism>
<evidence type="ECO:0000256" key="2">
    <source>
        <dbReference type="SAM" id="Phobius"/>
    </source>
</evidence>
<evidence type="ECO:0000313" key="4">
    <source>
        <dbReference type="Proteomes" id="UP000053766"/>
    </source>
</evidence>
<keyword evidence="2" id="KW-0812">Transmembrane</keyword>
<protein>
    <submittedName>
        <fullName evidence="3">Uncharacterized protein</fullName>
    </submittedName>
</protein>
<evidence type="ECO:0000313" key="3">
    <source>
        <dbReference type="EMBL" id="KJH53221.1"/>
    </source>
</evidence>
<dbReference type="EMBL" id="KN716154">
    <property type="protein sequence ID" value="KJH53221.1"/>
    <property type="molecule type" value="Genomic_DNA"/>
</dbReference>
<sequence length="581" mass="66141">MSNTLPTTPIGKQQMIDMRAGAILRDHARSLLMKQGFIFDSQPKFYRRKRESFIATLLDVPTTMITMTNTQMFPVEGDTLRMKTIRNRMKPISDMVRVDNDNNSADIDSDEPPRVFITKIISRREEINENKKKLTEKQKKRKGKGNKRKKLKQTTNIPLTQNATTKKRKGNKRKQKKTMLGRNPTDVNDQTKSPRHLLSSPGLPHRTTPRPHQSSFLHGVIDPEDLNFSNKGQIRGYKMHIASRKPKPFTRSYNETRVPEEVDEFNNTTHTTDITTTSTAILRDVPDEDISSVNDIPHVIPSTEQLSTTPTGLKDSFHTTHVLKSWKATTTPPSTTVPISSAQVPFVANTNWVSEGVQTEEEKRLEAGYIMKEQNYREISTLEQLNNDQSKQTLSETSTTARSRVVKHGFERSYDNVDTDVFNKPKENVNHVEQKDTDNDFHFHLSTFSSSATCIARTMFDLWCASQLLTLFPCLIGVCAAYRSLFVSHLVLDILLLVVGFIYTITMIVFSMVLYILIGDMPKEVLFEWILFALLLDGFLLLYGCLVVVSLRCCERIVQSRLSTKLKTPSSKTEAHEAQPV</sequence>
<feature type="transmembrane region" description="Helical" evidence="2">
    <location>
        <begin position="530"/>
        <end position="551"/>
    </location>
</feature>
<feature type="transmembrane region" description="Helical" evidence="2">
    <location>
        <begin position="494"/>
        <end position="518"/>
    </location>
</feature>
<keyword evidence="4" id="KW-1185">Reference proteome</keyword>
<keyword evidence="2" id="KW-0472">Membrane</keyword>
<accession>A0A0D8YF15</accession>
<dbReference type="Proteomes" id="UP000053766">
    <property type="component" value="Unassembled WGS sequence"/>
</dbReference>
<feature type="region of interest" description="Disordered" evidence="1">
    <location>
        <begin position="129"/>
        <end position="218"/>
    </location>
</feature>
<reference evidence="3 4" key="1">
    <citation type="submission" date="2013-11" db="EMBL/GenBank/DDBJ databases">
        <title>Draft genome of the bovine lungworm Dictyocaulus viviparus.</title>
        <authorList>
            <person name="Mitreva M."/>
        </authorList>
    </citation>
    <scope>NUCLEOTIDE SEQUENCE [LARGE SCALE GENOMIC DNA]</scope>
    <source>
        <strain evidence="3 4">HannoverDv2000</strain>
    </source>
</reference>